<sequence length="84" mass="10249">MRQFELLDIPEDFNIERFYGYIKKNNKTQIRLHFSQLISNQYKNRVKLIIDEILKTKNHNYKVPHIVFPGMNESSIRKLYNLFC</sequence>
<dbReference type="WBParaSite" id="PS1159_v2.g6429.t1">
    <property type="protein sequence ID" value="PS1159_v2.g6429.t1"/>
    <property type="gene ID" value="PS1159_v2.g6429"/>
</dbReference>
<dbReference type="Proteomes" id="UP000887580">
    <property type="component" value="Unplaced"/>
</dbReference>
<evidence type="ECO:0000313" key="2">
    <source>
        <dbReference type="WBParaSite" id="PS1159_v2.g6429.t1"/>
    </source>
</evidence>
<proteinExistence type="predicted"/>
<reference evidence="2" key="1">
    <citation type="submission" date="2022-11" db="UniProtKB">
        <authorList>
            <consortium name="WormBaseParasite"/>
        </authorList>
    </citation>
    <scope>IDENTIFICATION</scope>
</reference>
<organism evidence="1 2">
    <name type="scientific">Panagrolaimus sp. PS1159</name>
    <dbReference type="NCBI Taxonomy" id="55785"/>
    <lineage>
        <taxon>Eukaryota</taxon>
        <taxon>Metazoa</taxon>
        <taxon>Ecdysozoa</taxon>
        <taxon>Nematoda</taxon>
        <taxon>Chromadorea</taxon>
        <taxon>Rhabditida</taxon>
        <taxon>Tylenchina</taxon>
        <taxon>Panagrolaimomorpha</taxon>
        <taxon>Panagrolaimoidea</taxon>
        <taxon>Panagrolaimidae</taxon>
        <taxon>Panagrolaimus</taxon>
    </lineage>
</organism>
<evidence type="ECO:0000313" key="1">
    <source>
        <dbReference type="Proteomes" id="UP000887580"/>
    </source>
</evidence>
<name>A0AC35GLG4_9BILA</name>
<protein>
    <submittedName>
        <fullName evidence="2">Uncharacterized protein</fullName>
    </submittedName>
</protein>
<accession>A0AC35GLG4</accession>